<name>A0ABN1KXD2_CLOSU</name>
<gene>
    <name evidence="1" type="ORF">GCM10008908_34520</name>
</gene>
<sequence length="56" mass="6648">MCILKNKWVIEIYIKGILSMHTTDVIGNEVAFMTNTLTCTLVYIWMEKESFRYIEL</sequence>
<accession>A0ABN1KXD2</accession>
<evidence type="ECO:0000313" key="1">
    <source>
        <dbReference type="EMBL" id="GAA0778138.1"/>
    </source>
</evidence>
<reference evidence="1 2" key="1">
    <citation type="journal article" date="2019" name="Int. J. Syst. Evol. Microbiol.">
        <title>The Global Catalogue of Microorganisms (GCM) 10K type strain sequencing project: providing services to taxonomists for standard genome sequencing and annotation.</title>
        <authorList>
            <consortium name="The Broad Institute Genomics Platform"/>
            <consortium name="The Broad Institute Genome Sequencing Center for Infectious Disease"/>
            <person name="Wu L."/>
            <person name="Ma J."/>
        </authorList>
    </citation>
    <scope>NUCLEOTIDE SEQUENCE [LARGE SCALE GENOMIC DNA]</scope>
    <source>
        <strain evidence="1 2">JCM 1417</strain>
    </source>
</reference>
<organism evidence="1 2">
    <name type="scientific">Clostridium subterminale</name>
    <dbReference type="NCBI Taxonomy" id="1550"/>
    <lineage>
        <taxon>Bacteria</taxon>
        <taxon>Bacillati</taxon>
        <taxon>Bacillota</taxon>
        <taxon>Clostridia</taxon>
        <taxon>Eubacteriales</taxon>
        <taxon>Clostridiaceae</taxon>
        <taxon>Clostridium</taxon>
    </lineage>
</organism>
<protein>
    <submittedName>
        <fullName evidence="1">Uncharacterized protein</fullName>
    </submittedName>
</protein>
<keyword evidence="2" id="KW-1185">Reference proteome</keyword>
<comment type="caution">
    <text evidence="1">The sequence shown here is derived from an EMBL/GenBank/DDBJ whole genome shotgun (WGS) entry which is preliminary data.</text>
</comment>
<evidence type="ECO:0000313" key="2">
    <source>
        <dbReference type="Proteomes" id="UP001501047"/>
    </source>
</evidence>
<dbReference type="Proteomes" id="UP001501047">
    <property type="component" value="Unassembled WGS sequence"/>
</dbReference>
<dbReference type="EMBL" id="BAAACI010000008">
    <property type="protein sequence ID" value="GAA0778138.1"/>
    <property type="molecule type" value="Genomic_DNA"/>
</dbReference>
<proteinExistence type="predicted"/>